<evidence type="ECO:0008006" key="4">
    <source>
        <dbReference type="Google" id="ProtNLM"/>
    </source>
</evidence>
<feature type="compositionally biased region" description="Basic residues" evidence="1">
    <location>
        <begin position="1"/>
        <end position="20"/>
    </location>
</feature>
<feature type="region of interest" description="Disordered" evidence="1">
    <location>
        <begin position="1"/>
        <end position="29"/>
    </location>
</feature>
<dbReference type="Proteomes" id="UP000827092">
    <property type="component" value="Unassembled WGS sequence"/>
</dbReference>
<proteinExistence type="predicted"/>
<organism evidence="2 3">
    <name type="scientific">Oedothorax gibbosus</name>
    <dbReference type="NCBI Taxonomy" id="931172"/>
    <lineage>
        <taxon>Eukaryota</taxon>
        <taxon>Metazoa</taxon>
        <taxon>Ecdysozoa</taxon>
        <taxon>Arthropoda</taxon>
        <taxon>Chelicerata</taxon>
        <taxon>Arachnida</taxon>
        <taxon>Araneae</taxon>
        <taxon>Araneomorphae</taxon>
        <taxon>Entelegynae</taxon>
        <taxon>Araneoidea</taxon>
        <taxon>Linyphiidae</taxon>
        <taxon>Erigoninae</taxon>
        <taxon>Oedothorax</taxon>
    </lineage>
</organism>
<sequence>MDKISSRYRKPKGRPKKSRTVKSENAKKRWAAVRSPETLLDCSNETNLVSKDNDYIIMCKSLWSKLLQNIPCPDCQEMSLKVSQTLSLGCATKIGLICEACMILVQCLPASVKKIARPFKLIIKL</sequence>
<gene>
    <name evidence="2" type="ORF">JTE90_007969</name>
</gene>
<name>A0AAV6UP80_9ARAC</name>
<evidence type="ECO:0000313" key="3">
    <source>
        <dbReference type="Proteomes" id="UP000827092"/>
    </source>
</evidence>
<protein>
    <recommendedName>
        <fullName evidence="4">Recombination activating protein 1</fullName>
    </recommendedName>
</protein>
<accession>A0AAV6UP80</accession>
<dbReference type="AlphaFoldDB" id="A0AAV6UP80"/>
<keyword evidence="3" id="KW-1185">Reference proteome</keyword>
<evidence type="ECO:0000256" key="1">
    <source>
        <dbReference type="SAM" id="MobiDB-lite"/>
    </source>
</evidence>
<evidence type="ECO:0000313" key="2">
    <source>
        <dbReference type="EMBL" id="KAG8185568.1"/>
    </source>
</evidence>
<comment type="caution">
    <text evidence="2">The sequence shown here is derived from an EMBL/GenBank/DDBJ whole genome shotgun (WGS) entry which is preliminary data.</text>
</comment>
<reference evidence="2 3" key="1">
    <citation type="journal article" date="2022" name="Nat. Ecol. Evol.">
        <title>A masculinizing supergene underlies an exaggerated male reproductive morph in a spider.</title>
        <authorList>
            <person name="Hendrickx F."/>
            <person name="De Corte Z."/>
            <person name="Sonet G."/>
            <person name="Van Belleghem S.M."/>
            <person name="Kostlbacher S."/>
            <person name="Vangestel C."/>
        </authorList>
    </citation>
    <scope>NUCLEOTIDE SEQUENCE [LARGE SCALE GENOMIC DNA]</scope>
    <source>
        <strain evidence="2">W744_W776</strain>
    </source>
</reference>
<dbReference type="EMBL" id="JAFNEN010000331">
    <property type="protein sequence ID" value="KAG8185568.1"/>
    <property type="molecule type" value="Genomic_DNA"/>
</dbReference>